<accession>F8NE09</accession>
<dbReference type="EMBL" id="GL945428">
    <property type="protein sequence ID" value="EGO30537.1"/>
    <property type="molecule type" value="Genomic_DNA"/>
</dbReference>
<organism>
    <name type="scientific">Serpula lacrymans var. lacrymans (strain S7.9)</name>
    <name type="common">Dry rot fungus</name>
    <dbReference type="NCBI Taxonomy" id="578457"/>
    <lineage>
        <taxon>Eukaryota</taxon>
        <taxon>Fungi</taxon>
        <taxon>Dikarya</taxon>
        <taxon>Basidiomycota</taxon>
        <taxon>Agaricomycotina</taxon>
        <taxon>Agaricomycetes</taxon>
        <taxon>Agaricomycetidae</taxon>
        <taxon>Boletales</taxon>
        <taxon>Coniophorineae</taxon>
        <taxon>Serpulaceae</taxon>
        <taxon>Serpula</taxon>
    </lineage>
</organism>
<proteinExistence type="predicted"/>
<evidence type="ECO:0000313" key="2">
    <source>
        <dbReference type="EMBL" id="EGO30537.1"/>
    </source>
</evidence>
<dbReference type="Proteomes" id="UP000008064">
    <property type="component" value="Unassembled WGS sequence"/>
</dbReference>
<sequence>MKRCCCSPSCYRWLTKGVRDQHYTKADPMEALESDDGSNSSSLGSDMKLSTSLYKLKDTVEEENELEDGAEGGDGLKETTGEGDILEENYNVLNDLKFNEDDNNMNLHLTLEEMENQLRSWLGPEIDEELYNIRK</sequence>
<protein>
    <submittedName>
        <fullName evidence="2">Uncharacterized protein</fullName>
    </submittedName>
</protein>
<feature type="compositionally biased region" description="Acidic residues" evidence="1">
    <location>
        <begin position="62"/>
        <end position="71"/>
    </location>
</feature>
<dbReference type="HOGENOM" id="CLU_1887002_0_0_1"/>
<feature type="region of interest" description="Disordered" evidence="1">
    <location>
        <begin position="62"/>
        <end position="83"/>
    </location>
</feature>
<dbReference type="GeneID" id="18812425"/>
<dbReference type="KEGG" id="sla:SERLADRAFT_404663"/>
<evidence type="ECO:0000256" key="1">
    <source>
        <dbReference type="SAM" id="MobiDB-lite"/>
    </source>
</evidence>
<gene>
    <name evidence="2" type="ORF">SERLADRAFT_404663</name>
</gene>
<name>F8NE09_SERL9</name>
<reference evidence="2" key="1">
    <citation type="submission" date="2011-04" db="EMBL/GenBank/DDBJ databases">
        <title>Evolution of plant cell wall degrading machinery underlies the functional diversity of forest fungi.</title>
        <authorList>
            <consortium name="US DOE Joint Genome Institute (JGI-PGF)"/>
            <person name="Eastwood D.C."/>
            <person name="Floudas D."/>
            <person name="Binder M."/>
            <person name="Majcherczyk A."/>
            <person name="Schneider P."/>
            <person name="Aerts A."/>
            <person name="Asiegbu F.O."/>
            <person name="Baker S.E."/>
            <person name="Barry K."/>
            <person name="Bendiksby M."/>
            <person name="Blumentritt M."/>
            <person name="Coutinho P.M."/>
            <person name="Cullen D."/>
            <person name="Cullen D."/>
            <person name="Gathman A."/>
            <person name="Goodell B."/>
            <person name="Henrissat B."/>
            <person name="Ihrmark K."/>
            <person name="Kauserud H."/>
            <person name="Kohler A."/>
            <person name="LaButti K."/>
            <person name="Lapidus A."/>
            <person name="Lavin J.L."/>
            <person name="Lee Y.-H."/>
            <person name="Lindquist E."/>
            <person name="Lilly W."/>
            <person name="Lucas S."/>
            <person name="Morin E."/>
            <person name="Murat C."/>
            <person name="Oguiza J.A."/>
            <person name="Park J."/>
            <person name="Pisabarro A.G."/>
            <person name="Riley R."/>
            <person name="Rosling A."/>
            <person name="Salamov A."/>
            <person name="Schmidt O."/>
            <person name="Schmutz J."/>
            <person name="Skrede I."/>
            <person name="Stenlid J."/>
            <person name="Wiebenga A."/>
            <person name="Xie X."/>
            <person name="Kues U."/>
            <person name="Hibbett D.S."/>
            <person name="Hoffmeister D."/>
            <person name="Hogberg N."/>
            <person name="Martin F."/>
            <person name="Grigoriev I.V."/>
            <person name="Watkinson S.C."/>
        </authorList>
    </citation>
    <scope>NUCLEOTIDE SEQUENCE</scope>
    <source>
        <strain evidence="2">S7.9</strain>
    </source>
</reference>
<dbReference type="AlphaFoldDB" id="F8NE09"/>
<dbReference type="RefSeq" id="XP_007312421.1">
    <property type="nucleotide sequence ID" value="XM_007312359.1"/>
</dbReference>